<evidence type="ECO:0000259" key="2">
    <source>
        <dbReference type="Pfam" id="PF01738"/>
    </source>
</evidence>
<evidence type="ECO:0000256" key="1">
    <source>
        <dbReference type="ARBA" id="ARBA00022801"/>
    </source>
</evidence>
<dbReference type="KEGG" id="bbh:BN112_1990"/>
<dbReference type="AlphaFoldDB" id="A0A0C6P6W5"/>
<dbReference type="EMBL" id="HE965806">
    <property type="protein sequence ID" value="CCJ53907.1"/>
    <property type="molecule type" value="Genomic_DNA"/>
</dbReference>
<evidence type="ECO:0000313" key="3">
    <source>
        <dbReference type="EMBL" id="CCJ53907.1"/>
    </source>
</evidence>
<dbReference type="Proteomes" id="UP000007564">
    <property type="component" value="Chromosome"/>
</dbReference>
<name>A0A0C6P6W5_BORBO</name>
<accession>A0A0C6P6W5</accession>
<reference evidence="3 4" key="1">
    <citation type="journal article" date="2012" name="BMC Genomics">
        <title>Comparative genomics of the classical Bordetella subspecies: the evolution and exchange of virulence-associated diversity amongst closely related pathogens.</title>
        <authorList>
            <person name="Park J."/>
            <person name="Zhang Y."/>
            <person name="Buboltz A.M."/>
            <person name="Zhang X."/>
            <person name="Schuster S.C."/>
            <person name="Ahuja U."/>
            <person name="Liu M."/>
            <person name="Miller J.F."/>
            <person name="Sebaihia M."/>
            <person name="Bentley S.D."/>
            <person name="Parkhill J."/>
            <person name="Harvill E.T."/>
        </authorList>
    </citation>
    <scope>NUCLEOTIDE SEQUENCE [LARGE SCALE GENOMIC DNA]</scope>
    <source>
        <strain evidence="3 4">253</strain>
    </source>
</reference>
<organism evidence="3 4">
    <name type="scientific">Bordetella bronchiseptica 253</name>
    <dbReference type="NCBI Taxonomy" id="568707"/>
    <lineage>
        <taxon>Bacteria</taxon>
        <taxon>Pseudomonadati</taxon>
        <taxon>Pseudomonadota</taxon>
        <taxon>Betaproteobacteria</taxon>
        <taxon>Burkholderiales</taxon>
        <taxon>Alcaligenaceae</taxon>
        <taxon>Bordetella</taxon>
    </lineage>
</organism>
<sequence length="333" mass="36291">MMSDSISSARVEVSPTEPLVLSNGIRGIPRAIQSYTPEHYADIVADRRTGSIALNAQAFFPEGNPGPVPMVILAPGSTGINTAHLKHAATLTSIGIGACVLDSFGPRGVSHTYHDQRLLTYSAGTYDVLAAAAHLMEWDRIDPRRIGATGPSRGGTAVLQAAMRPLADAVMGPDRALRAVLPMYPSGVFQFYAPDTGNTRIGIAMGDRDRWTLLSTVQGYARAIRLCGGDVRVTVWPDAEHSFDREDVPLMYVEAGVEATMAPIYYLTERGYFCDSNGENEDLALTEKTLRERIHERYGRQGSWLGSQPGQPESFTAFLKTFFAESFGMSDRR</sequence>
<dbReference type="PANTHER" id="PTHR22946">
    <property type="entry name" value="DIENELACTONE HYDROLASE DOMAIN-CONTAINING PROTEIN-RELATED"/>
    <property type="match status" value="1"/>
</dbReference>
<dbReference type="Gene3D" id="3.40.50.1820">
    <property type="entry name" value="alpha/beta hydrolase"/>
    <property type="match status" value="1"/>
</dbReference>
<dbReference type="InterPro" id="IPR002925">
    <property type="entry name" value="Dienelactn_hydro"/>
</dbReference>
<dbReference type="OrthoDB" id="1412847at2"/>
<feature type="domain" description="Dienelactone hydrolase" evidence="2">
    <location>
        <begin position="59"/>
        <end position="259"/>
    </location>
</feature>
<proteinExistence type="predicted"/>
<dbReference type="PANTHER" id="PTHR22946:SF9">
    <property type="entry name" value="POLYKETIDE TRANSFERASE AF380"/>
    <property type="match status" value="1"/>
</dbReference>
<dbReference type="Pfam" id="PF01738">
    <property type="entry name" value="DLH"/>
    <property type="match status" value="1"/>
</dbReference>
<evidence type="ECO:0000313" key="4">
    <source>
        <dbReference type="Proteomes" id="UP000007564"/>
    </source>
</evidence>
<keyword evidence="1" id="KW-0378">Hydrolase</keyword>
<dbReference type="HOGENOM" id="CLU_792025_0_0_4"/>
<dbReference type="GO" id="GO:0052689">
    <property type="term" value="F:carboxylic ester hydrolase activity"/>
    <property type="evidence" value="ECO:0007669"/>
    <property type="project" value="UniProtKB-ARBA"/>
</dbReference>
<dbReference type="InterPro" id="IPR050261">
    <property type="entry name" value="FrsA_esterase"/>
</dbReference>
<protein>
    <recommendedName>
        <fullName evidence="2">Dienelactone hydrolase domain-containing protein</fullName>
    </recommendedName>
</protein>
<dbReference type="SUPFAM" id="SSF53474">
    <property type="entry name" value="alpha/beta-Hydrolases"/>
    <property type="match status" value="1"/>
</dbReference>
<gene>
    <name evidence="3" type="ORF">BN112_1990</name>
</gene>
<dbReference type="InterPro" id="IPR029058">
    <property type="entry name" value="AB_hydrolase_fold"/>
</dbReference>